<dbReference type="InterPro" id="IPR001841">
    <property type="entry name" value="Znf_RING"/>
</dbReference>
<evidence type="ECO:0000256" key="3">
    <source>
        <dbReference type="ARBA" id="ARBA00022833"/>
    </source>
</evidence>
<keyword evidence="8" id="KW-1185">Reference proteome</keyword>
<dbReference type="AlphaFoldDB" id="A0A1D2MMA2"/>
<dbReference type="Proteomes" id="UP000094527">
    <property type="component" value="Unassembled WGS sequence"/>
</dbReference>
<dbReference type="InterPro" id="IPR018957">
    <property type="entry name" value="Znf_C3HC4_RING-type"/>
</dbReference>
<feature type="compositionally biased region" description="Polar residues" evidence="5">
    <location>
        <begin position="641"/>
        <end position="665"/>
    </location>
</feature>
<dbReference type="EMBL" id="LJIJ01000852">
    <property type="protein sequence ID" value="ODM94147.1"/>
    <property type="molecule type" value="Genomic_DNA"/>
</dbReference>
<evidence type="ECO:0000256" key="5">
    <source>
        <dbReference type="SAM" id="MobiDB-lite"/>
    </source>
</evidence>
<dbReference type="Pfam" id="PF00097">
    <property type="entry name" value="zf-C3HC4"/>
    <property type="match status" value="1"/>
</dbReference>
<feature type="region of interest" description="Disordered" evidence="5">
    <location>
        <begin position="600"/>
        <end position="729"/>
    </location>
</feature>
<evidence type="ECO:0000256" key="2">
    <source>
        <dbReference type="ARBA" id="ARBA00022771"/>
    </source>
</evidence>
<dbReference type="PROSITE" id="PS50089">
    <property type="entry name" value="ZF_RING_2"/>
    <property type="match status" value="1"/>
</dbReference>
<keyword evidence="1" id="KW-0479">Metal-binding</keyword>
<feature type="compositionally biased region" description="Low complexity" evidence="5">
    <location>
        <begin position="688"/>
        <end position="698"/>
    </location>
</feature>
<evidence type="ECO:0000259" key="6">
    <source>
        <dbReference type="PROSITE" id="PS50089"/>
    </source>
</evidence>
<feature type="domain" description="RING-type" evidence="6">
    <location>
        <begin position="139"/>
        <end position="183"/>
    </location>
</feature>
<organism evidence="7 8">
    <name type="scientific">Orchesella cincta</name>
    <name type="common">Springtail</name>
    <name type="synonym">Podura cincta</name>
    <dbReference type="NCBI Taxonomy" id="48709"/>
    <lineage>
        <taxon>Eukaryota</taxon>
        <taxon>Metazoa</taxon>
        <taxon>Ecdysozoa</taxon>
        <taxon>Arthropoda</taxon>
        <taxon>Hexapoda</taxon>
        <taxon>Collembola</taxon>
        <taxon>Entomobryomorpha</taxon>
        <taxon>Entomobryoidea</taxon>
        <taxon>Orchesellidae</taxon>
        <taxon>Orchesellinae</taxon>
        <taxon>Orchesella</taxon>
    </lineage>
</organism>
<dbReference type="Gene3D" id="3.30.40.10">
    <property type="entry name" value="Zinc/RING finger domain, C3HC4 (zinc finger)"/>
    <property type="match status" value="1"/>
</dbReference>
<feature type="region of interest" description="Disordered" evidence="5">
    <location>
        <begin position="333"/>
        <end position="354"/>
    </location>
</feature>
<feature type="compositionally biased region" description="Low complexity" evidence="5">
    <location>
        <begin position="533"/>
        <end position="558"/>
    </location>
</feature>
<accession>A0A1D2MMA2</accession>
<dbReference type="STRING" id="48709.A0A1D2MMA2"/>
<keyword evidence="3" id="KW-0862">Zinc</keyword>
<protein>
    <submittedName>
        <fullName evidence="7">E3 ubiquitin-protein ligase RNF8</fullName>
    </submittedName>
</protein>
<dbReference type="OrthoDB" id="6270329at2759"/>
<dbReference type="GO" id="GO:0008270">
    <property type="term" value="F:zinc ion binding"/>
    <property type="evidence" value="ECO:0007669"/>
    <property type="project" value="UniProtKB-KW"/>
</dbReference>
<proteinExistence type="predicted"/>
<name>A0A1D2MMA2_ORCCI</name>
<evidence type="ECO:0000313" key="8">
    <source>
        <dbReference type="Proteomes" id="UP000094527"/>
    </source>
</evidence>
<keyword evidence="2 4" id="KW-0863">Zinc-finger</keyword>
<gene>
    <name evidence="7" type="ORF">Ocin01_12533</name>
</gene>
<dbReference type="InterPro" id="IPR013083">
    <property type="entry name" value="Znf_RING/FYVE/PHD"/>
</dbReference>
<dbReference type="SUPFAM" id="SSF57850">
    <property type="entry name" value="RING/U-box"/>
    <property type="match status" value="1"/>
</dbReference>
<feature type="region of interest" description="Disordered" evidence="5">
    <location>
        <begin position="533"/>
        <end position="565"/>
    </location>
</feature>
<sequence>MSEEESVGESVEREGQNELFLDAVSRYIGNYNNESNSIADGGPRYGAADDVNDREDFSILLGPGEGGLSFRDVLVGMVLPHRSVSSTTTSCSNVSSSPASEEEPFYSPCTCPTELINGGSETGEEGQPIRCTSLEEYKCPICLDTFINTVRVDCSYGHKFCNFCIQCWINIGSHLVTECPVCRDPIFGKRLDLKTDAEIRSIVEQLTENEKSERLLAIKERLQSEFPNVNFHEYPGVDFNGSSNARTEGAHQDLRSTLFDLGRATSAPVSGLSHSFGGRCPFSSFPMISGRNDSLSHTAPWTTSSSTALLNVDTDAQQGGTRSFADDPYHQLFGPQGNVSAAGNWNPPDVTPTSDDAFARGSNVNVSWFPASGLSSNATPNNGLHHQPSYAAAARSTSEHNHNHNAFSSSSVGYLANRSSTTPSIQLANQRLNQVAPRVARSVETSGFNPMTYGVRQSHSFPCYYPPSSSSMGAVVNTNSCGYHHHGCYLPSCHNHRSMSAHQLQSPDIGQSQIGHSVHTIPTLNSYGNLGSQLTQQQQIQRSGAGDASQASSSPNSSFWDTSSNTVVMNSGIGTTGISSAARLTPRMPGRHCMSFQLPRPMVTSTSSPPPPPTAAPNSCSLSTPPDLNNGGNLLGARPVSNGSPQISTNEEISGHPSTTTTSQVGFRPPGSGSCHHHHYHYIQNLETTSSTSPPNTSRQLPGSTGGNGVNANNAYSAPPHPPNTSGRGTLRVAQYPNPSESAHFSGGFSLFSGGYIGFQINHIPMSVDDRVGPVPGRITHPLVSLVPLNSDGSSTRISLTFEVHRV</sequence>
<feature type="compositionally biased region" description="Polar residues" evidence="5">
    <location>
        <begin position="618"/>
        <end position="632"/>
    </location>
</feature>
<reference evidence="7 8" key="1">
    <citation type="journal article" date="2016" name="Genome Biol. Evol.">
        <title>Gene Family Evolution Reflects Adaptation to Soil Environmental Stressors in the Genome of the Collembolan Orchesella cincta.</title>
        <authorList>
            <person name="Faddeeva-Vakhrusheva A."/>
            <person name="Derks M.F."/>
            <person name="Anvar S.Y."/>
            <person name="Agamennone V."/>
            <person name="Suring W."/>
            <person name="Smit S."/>
            <person name="van Straalen N.M."/>
            <person name="Roelofs D."/>
        </authorList>
    </citation>
    <scope>NUCLEOTIDE SEQUENCE [LARGE SCALE GENOMIC DNA]</scope>
    <source>
        <tissue evidence="7">Mixed pool</tissue>
    </source>
</reference>
<evidence type="ECO:0000313" key="7">
    <source>
        <dbReference type="EMBL" id="ODM94147.1"/>
    </source>
</evidence>
<comment type="caution">
    <text evidence="7">The sequence shown here is derived from an EMBL/GenBank/DDBJ whole genome shotgun (WGS) entry which is preliminary data.</text>
</comment>
<evidence type="ECO:0000256" key="1">
    <source>
        <dbReference type="ARBA" id="ARBA00022723"/>
    </source>
</evidence>
<evidence type="ECO:0000256" key="4">
    <source>
        <dbReference type="PROSITE-ProRule" id="PRU00175"/>
    </source>
</evidence>